<sequence length="650" mass="72172">MGSPMRQPDPVASDLPSPNDTQATKEAKMKNRAAIEVARKTDILEKRVIDHYTKALGPAALELVQKIIKEEVEKAIKEELEKAIDANVTSVAKSSEGKVDNAMTEDNFSPKDDASASAAASVVDRTEEAKVRVIVDVEMCEDEPGLIATIVQVKSDDAADQSVDAEQDETHNAAASIAHVDPGCNPHFDARVLNSEGLNSGEYQAAMIEDVVRFRDEHAADPRELCTSCNERGAKYCGKCHFAVYCSKACQSADWRVHKLVCSAFAGHASCENRPSPEHRRVLYFPAFEKTPELHWAVCSKVDDKLLLDIEHPDAKLFKKVAGIPERDNNMNYDFINMVHVLGDRRIGHSVFSFNFPVDGGRPDISGLLTRSINALCKPGYLHPRFGPVIFSADAGHIGENDTGMRALDITSRDVTNIVRFLKMNRCSSVANPASYNGEVISGLRINDRKDKLNIAMSVERLFDTTNVPLRPLYNSDSLVAMAFAVGLRWYIRRADFVSIQNDKNEWKDAKLLRYLSYVCNFGDPKDTCEHGEDVKLDPAIGYAKFTGSVVILHGSGNPVHCAHVLAFNNYLDELIVKREAPSKAGFKKYWAKFKQEMGSWVSNVPSPYKLETASIKDRLGVYSPALVMDTIECRRQSIWATLKVQVIYL</sequence>
<evidence type="ECO:0000256" key="5">
    <source>
        <dbReference type="SAM" id="MobiDB-lite"/>
    </source>
</evidence>
<proteinExistence type="predicted"/>
<evidence type="ECO:0000313" key="8">
    <source>
        <dbReference type="Proteomes" id="UP001197093"/>
    </source>
</evidence>
<dbReference type="InterPro" id="IPR002893">
    <property type="entry name" value="Znf_MYND"/>
</dbReference>
<comment type="caution">
    <text evidence="7">The sequence shown here is derived from an EMBL/GenBank/DDBJ whole genome shotgun (WGS) entry which is preliminary data.</text>
</comment>
<dbReference type="SUPFAM" id="SSF144232">
    <property type="entry name" value="HIT/MYND zinc finger-like"/>
    <property type="match status" value="1"/>
</dbReference>
<evidence type="ECO:0000256" key="1">
    <source>
        <dbReference type="ARBA" id="ARBA00022723"/>
    </source>
</evidence>
<dbReference type="Pfam" id="PF01753">
    <property type="entry name" value="zf-MYND"/>
    <property type="match status" value="1"/>
</dbReference>
<gene>
    <name evidence="7" type="ORF">NEMBOFW57_002555</name>
</gene>
<keyword evidence="2 4" id="KW-0863">Zinc-finger</keyword>
<name>A0AAD4F4I0_9PEZI</name>
<evidence type="ECO:0000256" key="3">
    <source>
        <dbReference type="ARBA" id="ARBA00022833"/>
    </source>
</evidence>
<feature type="region of interest" description="Disordered" evidence="5">
    <location>
        <begin position="1"/>
        <end position="30"/>
    </location>
</feature>
<dbReference type="GO" id="GO:0008270">
    <property type="term" value="F:zinc ion binding"/>
    <property type="evidence" value="ECO:0007669"/>
    <property type="project" value="UniProtKB-KW"/>
</dbReference>
<keyword evidence="1" id="KW-0479">Metal-binding</keyword>
<organism evidence="7 8">
    <name type="scientific">Staphylotrichum longicolle</name>
    <dbReference type="NCBI Taxonomy" id="669026"/>
    <lineage>
        <taxon>Eukaryota</taxon>
        <taxon>Fungi</taxon>
        <taxon>Dikarya</taxon>
        <taxon>Ascomycota</taxon>
        <taxon>Pezizomycotina</taxon>
        <taxon>Sordariomycetes</taxon>
        <taxon>Sordariomycetidae</taxon>
        <taxon>Sordariales</taxon>
        <taxon>Chaetomiaceae</taxon>
        <taxon>Staphylotrichum</taxon>
    </lineage>
</organism>
<dbReference type="AlphaFoldDB" id="A0AAD4F4I0"/>
<dbReference type="EMBL" id="JAHCVI010000001">
    <property type="protein sequence ID" value="KAG7292520.1"/>
    <property type="molecule type" value="Genomic_DNA"/>
</dbReference>
<feature type="domain" description="MYND-type" evidence="6">
    <location>
        <begin position="226"/>
        <end position="262"/>
    </location>
</feature>
<protein>
    <recommendedName>
        <fullName evidence="6">MYND-type domain-containing protein</fullName>
    </recommendedName>
</protein>
<feature type="region of interest" description="Disordered" evidence="5">
    <location>
        <begin position="97"/>
        <end position="120"/>
    </location>
</feature>
<evidence type="ECO:0000256" key="2">
    <source>
        <dbReference type="ARBA" id="ARBA00022771"/>
    </source>
</evidence>
<dbReference type="PROSITE" id="PS01360">
    <property type="entry name" value="ZF_MYND_1"/>
    <property type="match status" value="1"/>
</dbReference>
<evidence type="ECO:0000313" key="7">
    <source>
        <dbReference type="EMBL" id="KAG7292520.1"/>
    </source>
</evidence>
<evidence type="ECO:0000259" key="6">
    <source>
        <dbReference type="PROSITE" id="PS50865"/>
    </source>
</evidence>
<keyword evidence="3" id="KW-0862">Zinc</keyword>
<keyword evidence="8" id="KW-1185">Reference proteome</keyword>
<accession>A0AAD4F4I0</accession>
<dbReference type="PROSITE" id="PS50865">
    <property type="entry name" value="ZF_MYND_2"/>
    <property type="match status" value="1"/>
</dbReference>
<evidence type="ECO:0000256" key="4">
    <source>
        <dbReference type="PROSITE-ProRule" id="PRU00134"/>
    </source>
</evidence>
<dbReference type="Gene3D" id="6.10.140.2220">
    <property type="match status" value="1"/>
</dbReference>
<dbReference type="Proteomes" id="UP001197093">
    <property type="component" value="Unassembled WGS sequence"/>
</dbReference>
<reference evidence="7" key="1">
    <citation type="submission" date="2023-02" db="EMBL/GenBank/DDBJ databases">
        <authorList>
            <person name="Palmer J.M."/>
        </authorList>
    </citation>
    <scope>NUCLEOTIDE SEQUENCE</scope>
    <source>
        <strain evidence="7">FW57</strain>
    </source>
</reference>